<protein>
    <submittedName>
        <fullName evidence="1">Uncharacterized protein</fullName>
    </submittedName>
</protein>
<proteinExistence type="predicted"/>
<dbReference type="EMBL" id="VLKZ01000015">
    <property type="protein sequence ID" value="TWI52931.1"/>
    <property type="molecule type" value="Genomic_DNA"/>
</dbReference>
<comment type="caution">
    <text evidence="1">The sequence shown here is derived from an EMBL/GenBank/DDBJ whole genome shotgun (WGS) entry which is preliminary data.</text>
</comment>
<name>A0A562Q844_9BACI</name>
<reference evidence="1 2" key="1">
    <citation type="journal article" date="2015" name="Stand. Genomic Sci.">
        <title>Genomic Encyclopedia of Bacterial and Archaeal Type Strains, Phase III: the genomes of soil and plant-associated and newly described type strains.</title>
        <authorList>
            <person name="Whitman W.B."/>
            <person name="Woyke T."/>
            <person name="Klenk H.P."/>
            <person name="Zhou Y."/>
            <person name="Lilburn T.G."/>
            <person name="Beck B.J."/>
            <person name="De Vos P."/>
            <person name="Vandamme P."/>
            <person name="Eisen J.A."/>
            <person name="Garrity G."/>
            <person name="Hugenholtz P."/>
            <person name="Kyrpides N.C."/>
        </authorList>
    </citation>
    <scope>NUCLEOTIDE SEQUENCE [LARGE SCALE GENOMIC DNA]</scope>
    <source>
        <strain evidence="1 2">CGMCC 1.10116</strain>
    </source>
</reference>
<gene>
    <name evidence="1" type="ORF">IQ10_03538</name>
</gene>
<keyword evidence="2" id="KW-1185">Reference proteome</keyword>
<sequence length="60" mass="6715">MANRVCVVIGTEPITKKEVTFAPIVIKAANIATRTRATVLKDALDRVICSHLFYLWLTLE</sequence>
<evidence type="ECO:0000313" key="2">
    <source>
        <dbReference type="Proteomes" id="UP000315711"/>
    </source>
</evidence>
<dbReference type="AlphaFoldDB" id="A0A562Q844"/>
<accession>A0A562Q844</accession>
<organism evidence="1 2">
    <name type="scientific">Halalkalibacter nanhaiisediminis</name>
    <dbReference type="NCBI Taxonomy" id="688079"/>
    <lineage>
        <taxon>Bacteria</taxon>
        <taxon>Bacillati</taxon>
        <taxon>Bacillota</taxon>
        <taxon>Bacilli</taxon>
        <taxon>Bacillales</taxon>
        <taxon>Bacillaceae</taxon>
        <taxon>Halalkalibacter</taxon>
    </lineage>
</organism>
<dbReference type="Proteomes" id="UP000315711">
    <property type="component" value="Unassembled WGS sequence"/>
</dbReference>
<evidence type="ECO:0000313" key="1">
    <source>
        <dbReference type="EMBL" id="TWI52931.1"/>
    </source>
</evidence>